<dbReference type="Proteomes" id="UP000466442">
    <property type="component" value="Linkage Group LG16"/>
</dbReference>
<dbReference type="GO" id="GO:0005198">
    <property type="term" value="F:structural molecule activity"/>
    <property type="evidence" value="ECO:0007669"/>
    <property type="project" value="InterPro"/>
</dbReference>
<dbReference type="InterPro" id="IPR016029">
    <property type="entry name" value="Inner_layer_core_VP3_Reovir"/>
</dbReference>
<keyword evidence="2" id="KW-1185">Reference proteome</keyword>
<name>A0A6A4J326_APOLU</name>
<proteinExistence type="predicted"/>
<comment type="caution">
    <text evidence="1">The sequence shown here is derived from an EMBL/GenBank/DDBJ whole genome shotgun (WGS) entry which is preliminary data.</text>
</comment>
<accession>A0A6A4J326</accession>
<dbReference type="EMBL" id="WIXP02000016">
    <property type="protein sequence ID" value="KAF6198036.1"/>
    <property type="molecule type" value="Genomic_DNA"/>
</dbReference>
<sequence>MHSTTRASSLNVVLGYQFDGVAREDMKKIILSLLFPNQVLLNIQFEQSETGVSFICALCVLLLTNYSNDLRNITSSSRHSAELAIWRYLIAAGYSDPITSVRYGENVLETIRTPPRQMHSNFRNLHASGNDNRGGINTGCASWVAIGSPLYDGVTEMPAYGGMHDVLDIEAAGASACTPGLADVLNALRELKDVRSVESSIWVTWEHIRTRRPVPAPPPHRIQVATSLQHLKKHGSQLIWPSISNPYKKAHSTVD</sequence>
<reference evidence="1" key="1">
    <citation type="journal article" date="2021" name="Mol. Ecol. Resour.">
        <title>Apolygus lucorum genome provides insights into omnivorousness and mesophyll feeding.</title>
        <authorList>
            <person name="Liu Y."/>
            <person name="Liu H."/>
            <person name="Wang H."/>
            <person name="Huang T."/>
            <person name="Liu B."/>
            <person name="Yang B."/>
            <person name="Yin L."/>
            <person name="Li B."/>
            <person name="Zhang Y."/>
            <person name="Zhang S."/>
            <person name="Jiang F."/>
            <person name="Zhang X."/>
            <person name="Ren Y."/>
            <person name="Wang B."/>
            <person name="Wang S."/>
            <person name="Lu Y."/>
            <person name="Wu K."/>
            <person name="Fan W."/>
            <person name="Wang G."/>
        </authorList>
    </citation>
    <scope>NUCLEOTIDE SEQUENCE</scope>
    <source>
        <strain evidence="1">12Hb</strain>
    </source>
</reference>
<organism evidence="1 2">
    <name type="scientific">Apolygus lucorum</name>
    <name type="common">Small green plant bug</name>
    <name type="synonym">Lygocoris lucorum</name>
    <dbReference type="NCBI Taxonomy" id="248454"/>
    <lineage>
        <taxon>Eukaryota</taxon>
        <taxon>Metazoa</taxon>
        <taxon>Ecdysozoa</taxon>
        <taxon>Arthropoda</taxon>
        <taxon>Hexapoda</taxon>
        <taxon>Insecta</taxon>
        <taxon>Pterygota</taxon>
        <taxon>Neoptera</taxon>
        <taxon>Paraneoptera</taxon>
        <taxon>Hemiptera</taxon>
        <taxon>Heteroptera</taxon>
        <taxon>Panheteroptera</taxon>
        <taxon>Cimicomorpha</taxon>
        <taxon>Miridae</taxon>
        <taxon>Mirini</taxon>
        <taxon>Apolygus</taxon>
    </lineage>
</organism>
<dbReference type="InterPro" id="IPR002614">
    <property type="entry name" value="Inner_layer_core_VP3_Orbivir"/>
</dbReference>
<dbReference type="Pfam" id="PF01700">
    <property type="entry name" value="Orbi_VP3"/>
    <property type="match status" value="1"/>
</dbReference>
<dbReference type="SUPFAM" id="SSF56831">
    <property type="entry name" value="Reovirus inner layer core protein p3"/>
    <property type="match status" value="1"/>
</dbReference>
<gene>
    <name evidence="1" type="ORF">GE061_007781</name>
</gene>
<evidence type="ECO:0000313" key="2">
    <source>
        <dbReference type="Proteomes" id="UP000466442"/>
    </source>
</evidence>
<dbReference type="AlphaFoldDB" id="A0A6A4J326"/>
<protein>
    <submittedName>
        <fullName evidence="1">Uncharacterized protein</fullName>
    </submittedName>
</protein>
<evidence type="ECO:0000313" key="1">
    <source>
        <dbReference type="EMBL" id="KAF6198036.1"/>
    </source>
</evidence>